<dbReference type="AlphaFoldDB" id="A0A645JF63"/>
<proteinExistence type="predicted"/>
<organism evidence="1">
    <name type="scientific">bioreactor metagenome</name>
    <dbReference type="NCBI Taxonomy" id="1076179"/>
    <lineage>
        <taxon>unclassified sequences</taxon>
        <taxon>metagenomes</taxon>
        <taxon>ecological metagenomes</taxon>
    </lineage>
</organism>
<comment type="caution">
    <text evidence="1">The sequence shown here is derived from an EMBL/GenBank/DDBJ whole genome shotgun (WGS) entry which is preliminary data.</text>
</comment>
<reference evidence="1" key="1">
    <citation type="submission" date="2019-08" db="EMBL/GenBank/DDBJ databases">
        <authorList>
            <person name="Kucharzyk K."/>
            <person name="Murdoch R.W."/>
            <person name="Higgins S."/>
            <person name="Loffler F."/>
        </authorList>
    </citation>
    <scope>NUCLEOTIDE SEQUENCE</scope>
</reference>
<evidence type="ECO:0000313" key="1">
    <source>
        <dbReference type="EMBL" id="MPN58974.1"/>
    </source>
</evidence>
<accession>A0A645JF63</accession>
<protein>
    <submittedName>
        <fullName evidence="1">Uncharacterized protein</fullName>
    </submittedName>
</protein>
<sequence length="142" mass="16368">MVHENEPGKDYPQWLHRLTPGYSMHVWRLGEEDCFLDGSWNLDTNYYHADESMGPDEISMHLLYLTSRVEVTLGESVSPESIDKIAGLLSSVIGLRFVLSFRFWRDRVLSEPDDIDRWYLGDTAGSLGDKVLTNITEWTNRS</sequence>
<gene>
    <name evidence="1" type="ORF">SDC9_206691</name>
</gene>
<name>A0A645JF63_9ZZZZ</name>
<dbReference type="EMBL" id="VSSQ01132417">
    <property type="protein sequence ID" value="MPN58974.1"/>
    <property type="molecule type" value="Genomic_DNA"/>
</dbReference>